<comment type="subcellular location">
    <subcellularLocation>
        <location evidence="2">Golgi apparatus membrane</location>
        <topology evidence="2">Single-pass type II membrane protein</topology>
    </subcellularLocation>
</comment>
<dbReference type="InterPro" id="IPR052261">
    <property type="entry name" value="Glycosyltransferase_13"/>
</dbReference>
<accession>A0ABN9VNM9</accession>
<evidence type="ECO:0000256" key="14">
    <source>
        <dbReference type="ARBA" id="ARBA00038949"/>
    </source>
</evidence>
<evidence type="ECO:0000256" key="3">
    <source>
        <dbReference type="ARBA" id="ARBA00004922"/>
    </source>
</evidence>
<feature type="region of interest" description="Disordered" evidence="17">
    <location>
        <begin position="1"/>
        <end position="36"/>
    </location>
</feature>
<evidence type="ECO:0000256" key="12">
    <source>
        <dbReference type="ARBA" id="ARBA00023136"/>
    </source>
</evidence>
<dbReference type="PANTHER" id="PTHR10468">
    <property type="entry name" value="PROTEIN O-LINKED-MANNOSE BETA-1,2-N-ACETYLGLUCOSAMINYLTRANSFERASE 1/ALPHA-1,3-MANNOSYL-GLYCOPROTEIN 2-BETA-N-ACETYLGLUCOSAMINYLTRANSFERASE"/>
    <property type="match status" value="1"/>
</dbReference>
<dbReference type="EMBL" id="CAUYUJ010017460">
    <property type="protein sequence ID" value="CAK0874997.1"/>
    <property type="molecule type" value="Genomic_DNA"/>
</dbReference>
<comment type="pathway">
    <text evidence="3">Protein modification; protein glycosylation.</text>
</comment>
<evidence type="ECO:0000256" key="7">
    <source>
        <dbReference type="ARBA" id="ARBA00022692"/>
    </source>
</evidence>
<keyword evidence="13" id="KW-0464">Manganese</keyword>
<keyword evidence="10" id="KW-1133">Transmembrane helix</keyword>
<evidence type="ECO:0000256" key="4">
    <source>
        <dbReference type="ARBA" id="ARBA00006492"/>
    </source>
</evidence>
<organism evidence="18 19">
    <name type="scientific">Prorocentrum cordatum</name>
    <dbReference type="NCBI Taxonomy" id="2364126"/>
    <lineage>
        <taxon>Eukaryota</taxon>
        <taxon>Sar</taxon>
        <taxon>Alveolata</taxon>
        <taxon>Dinophyceae</taxon>
        <taxon>Prorocentrales</taxon>
        <taxon>Prorocentraceae</taxon>
        <taxon>Prorocentrum</taxon>
    </lineage>
</organism>
<evidence type="ECO:0000256" key="17">
    <source>
        <dbReference type="SAM" id="MobiDB-lite"/>
    </source>
</evidence>
<dbReference type="PANTHER" id="PTHR10468:SF0">
    <property type="entry name" value="ALPHA-1,3-MANNOSYL-GLYCOPROTEIN 2-BETA-N-ACETYLGLUCOSAMINYLTRANSFERASE"/>
    <property type="match status" value="1"/>
</dbReference>
<keyword evidence="19" id="KW-1185">Reference proteome</keyword>
<comment type="cofactor">
    <cofactor evidence="1">
        <name>Mn(2+)</name>
        <dbReference type="ChEBI" id="CHEBI:29035"/>
    </cofactor>
</comment>
<protein>
    <recommendedName>
        <fullName evidence="14">alpha-1,3-mannosyl-glycoprotein 2-beta-N-acetylglucosaminyltransferase</fullName>
        <ecNumber evidence="14">2.4.1.101</ecNumber>
    </recommendedName>
    <alternativeName>
        <fullName evidence="15">N-glycosyl-oligosaccharide-glycoprotein N-acetylglucosaminyltransferase I</fullName>
    </alternativeName>
</protein>
<dbReference type="EC" id="2.4.1.101" evidence="14"/>
<evidence type="ECO:0000256" key="10">
    <source>
        <dbReference type="ARBA" id="ARBA00022989"/>
    </source>
</evidence>
<dbReference type="Pfam" id="PF03071">
    <property type="entry name" value="GNT-I"/>
    <property type="match status" value="1"/>
</dbReference>
<evidence type="ECO:0000256" key="11">
    <source>
        <dbReference type="ARBA" id="ARBA00023034"/>
    </source>
</evidence>
<evidence type="ECO:0000256" key="5">
    <source>
        <dbReference type="ARBA" id="ARBA00022676"/>
    </source>
</evidence>
<gene>
    <name evidence="18" type="ORF">PCOR1329_LOCUS59747</name>
</gene>
<evidence type="ECO:0000256" key="15">
    <source>
        <dbReference type="ARBA" id="ARBA00041712"/>
    </source>
</evidence>
<keyword evidence="11" id="KW-0333">Golgi apparatus</keyword>
<evidence type="ECO:0000256" key="1">
    <source>
        <dbReference type="ARBA" id="ARBA00001936"/>
    </source>
</evidence>
<evidence type="ECO:0000256" key="8">
    <source>
        <dbReference type="ARBA" id="ARBA00022723"/>
    </source>
</evidence>
<dbReference type="InterPro" id="IPR004139">
    <property type="entry name" value="Glyco_trans_13"/>
</dbReference>
<name>A0ABN9VNM9_9DINO</name>
<comment type="caution">
    <text evidence="18">The sequence shown here is derived from an EMBL/GenBank/DDBJ whole genome shotgun (WGS) entry which is preliminary data.</text>
</comment>
<evidence type="ECO:0000256" key="6">
    <source>
        <dbReference type="ARBA" id="ARBA00022679"/>
    </source>
</evidence>
<evidence type="ECO:0000256" key="2">
    <source>
        <dbReference type="ARBA" id="ARBA00004323"/>
    </source>
</evidence>
<evidence type="ECO:0000256" key="9">
    <source>
        <dbReference type="ARBA" id="ARBA00022968"/>
    </source>
</evidence>
<dbReference type="Proteomes" id="UP001189429">
    <property type="component" value="Unassembled WGS sequence"/>
</dbReference>
<keyword evidence="8" id="KW-0479">Metal-binding</keyword>
<reference evidence="18" key="1">
    <citation type="submission" date="2023-10" db="EMBL/GenBank/DDBJ databases">
        <authorList>
            <person name="Chen Y."/>
            <person name="Shah S."/>
            <person name="Dougan E. K."/>
            <person name="Thang M."/>
            <person name="Chan C."/>
        </authorList>
    </citation>
    <scope>NUCLEOTIDE SEQUENCE [LARGE SCALE GENOMIC DNA]</scope>
</reference>
<keyword evidence="6" id="KW-0808">Transferase</keyword>
<keyword evidence="7" id="KW-0812">Transmembrane</keyword>
<dbReference type="Gene3D" id="3.90.550.10">
    <property type="entry name" value="Spore Coat Polysaccharide Biosynthesis Protein SpsA, Chain A"/>
    <property type="match status" value="1"/>
</dbReference>
<evidence type="ECO:0000256" key="13">
    <source>
        <dbReference type="ARBA" id="ARBA00023211"/>
    </source>
</evidence>
<comment type="similarity">
    <text evidence="4">Belongs to the glycosyltransferase 13 family.</text>
</comment>
<sequence length="205" mass="21879">VASLRAQLGGAPPPPAAPPAAREATPDGHPLGLRGGSAGAAGVLADRASPITEAQLTAMASRGATAVVMITCRRPQYLQRAMGTLLKAPRDAALFPIIISQDDFDISMTQAINQHYVKPGIAFHMQHAHEEGAQEIANQFSKAKVTVGYVRIAQHYGFALRRVFDDMGFKALIFVGRPILMSPQTFSHISARCCPCSARTRTSFA</sequence>
<keyword evidence="9" id="KW-0735">Signal-anchor</keyword>
<evidence type="ECO:0000313" key="18">
    <source>
        <dbReference type="EMBL" id="CAK0874997.1"/>
    </source>
</evidence>
<keyword evidence="5" id="KW-0328">Glycosyltransferase</keyword>
<evidence type="ECO:0000313" key="19">
    <source>
        <dbReference type="Proteomes" id="UP001189429"/>
    </source>
</evidence>
<proteinExistence type="inferred from homology"/>
<evidence type="ECO:0000256" key="16">
    <source>
        <dbReference type="ARBA" id="ARBA00049421"/>
    </source>
</evidence>
<dbReference type="InterPro" id="IPR029044">
    <property type="entry name" value="Nucleotide-diphossugar_trans"/>
</dbReference>
<comment type="catalytic activity">
    <reaction evidence="16">
        <text>N(4)-(alpha-D-Man-(1-&gt;3)-[alpha-D-Man-(1-&gt;3)-[alpha-D-Man-(1-&gt;6)]-alpha-D-Man-(1-&gt;6)]-beta-D-Man-(1-&gt;4)-beta-D-GlcNAc-(1-&gt;4)-beta-D-GlcNAc)-L-asparaginyl-[protein] (N-glucan mannose isomer 5A1,2) + UDP-N-acetyl-alpha-D-glucosamine = N(4)-{beta-D-GlcNAc-(1-&gt;2)-alpha-D-Man-(1-&gt;3)-[alpha-D-Man-(1-&gt;3)-[alpha-D-Man-(1-&gt;6)]-alpha-D-Man-(1-&gt;6)]-beta-D-Man-(1-&gt;4)-beta-D-GlcNAc-(1-&gt;4)-beta-D-GlcNAc}-L-asparaginyl-[protein] + UDP + H(+)</text>
        <dbReference type="Rhea" id="RHEA:11456"/>
        <dbReference type="Rhea" id="RHEA-COMP:14367"/>
        <dbReference type="Rhea" id="RHEA-COMP:14368"/>
        <dbReference type="ChEBI" id="CHEBI:15378"/>
        <dbReference type="ChEBI" id="CHEBI:57705"/>
        <dbReference type="ChEBI" id="CHEBI:58223"/>
        <dbReference type="ChEBI" id="CHEBI:59087"/>
        <dbReference type="ChEBI" id="CHEBI:60625"/>
        <dbReference type="EC" id="2.4.1.101"/>
    </reaction>
</comment>
<keyword evidence="12" id="KW-0472">Membrane</keyword>
<feature type="non-terminal residue" evidence="18">
    <location>
        <position position="1"/>
    </location>
</feature>